<dbReference type="InterPro" id="IPR003675">
    <property type="entry name" value="Rce1/LyrA-like_dom"/>
</dbReference>
<dbReference type="GO" id="GO:0080120">
    <property type="term" value="P:CAAX-box protein maturation"/>
    <property type="evidence" value="ECO:0007669"/>
    <property type="project" value="UniProtKB-ARBA"/>
</dbReference>
<keyword evidence="1" id="KW-0472">Membrane</keyword>
<dbReference type="PANTHER" id="PTHR43592">
    <property type="entry name" value="CAAX AMINO TERMINAL PROTEASE"/>
    <property type="match status" value="1"/>
</dbReference>
<evidence type="ECO:0000259" key="2">
    <source>
        <dbReference type="Pfam" id="PF02517"/>
    </source>
</evidence>
<feature type="domain" description="CAAX prenyl protease 2/Lysostaphin resistance protein A-like" evidence="2">
    <location>
        <begin position="153"/>
        <end position="239"/>
    </location>
</feature>
<dbReference type="GO" id="GO:0008237">
    <property type="term" value="F:metallopeptidase activity"/>
    <property type="evidence" value="ECO:0007669"/>
    <property type="project" value="UniProtKB-KW"/>
</dbReference>
<keyword evidence="3" id="KW-0482">Metalloprotease</keyword>
<dbReference type="EMBL" id="WHJC01000026">
    <property type="protein sequence ID" value="MPQ42887.1"/>
    <property type="molecule type" value="Genomic_DNA"/>
</dbReference>
<dbReference type="GO" id="GO:0004175">
    <property type="term" value="F:endopeptidase activity"/>
    <property type="evidence" value="ECO:0007669"/>
    <property type="project" value="UniProtKB-ARBA"/>
</dbReference>
<protein>
    <submittedName>
        <fullName evidence="3">CPBP family intramembrane metalloprotease</fullName>
    </submittedName>
</protein>
<organism evidence="3 4">
    <name type="scientific">Clostridium tarantellae</name>
    <dbReference type="NCBI Taxonomy" id="39493"/>
    <lineage>
        <taxon>Bacteria</taxon>
        <taxon>Bacillati</taxon>
        <taxon>Bacillota</taxon>
        <taxon>Clostridia</taxon>
        <taxon>Eubacteriales</taxon>
        <taxon>Clostridiaceae</taxon>
        <taxon>Clostridium</taxon>
    </lineage>
</organism>
<feature type="transmembrane region" description="Helical" evidence="1">
    <location>
        <begin position="61"/>
        <end position="85"/>
    </location>
</feature>
<dbReference type="GO" id="GO:0006508">
    <property type="term" value="P:proteolysis"/>
    <property type="evidence" value="ECO:0007669"/>
    <property type="project" value="UniProtKB-KW"/>
</dbReference>
<evidence type="ECO:0000313" key="3">
    <source>
        <dbReference type="EMBL" id="MPQ42887.1"/>
    </source>
</evidence>
<feature type="transmembrane region" description="Helical" evidence="1">
    <location>
        <begin position="111"/>
        <end position="133"/>
    </location>
</feature>
<keyword evidence="4" id="KW-1185">Reference proteome</keyword>
<feature type="transmembrane region" description="Helical" evidence="1">
    <location>
        <begin position="20"/>
        <end position="41"/>
    </location>
</feature>
<keyword evidence="3" id="KW-0645">Protease</keyword>
<feature type="transmembrane region" description="Helical" evidence="1">
    <location>
        <begin position="206"/>
        <end position="222"/>
    </location>
</feature>
<accession>A0A6I1ML98</accession>
<dbReference type="AlphaFoldDB" id="A0A6I1ML98"/>
<comment type="caution">
    <text evidence="3">The sequence shown here is derived from an EMBL/GenBank/DDBJ whole genome shotgun (WGS) entry which is preliminary data.</text>
</comment>
<keyword evidence="1" id="KW-0812">Transmembrane</keyword>
<feature type="transmembrane region" description="Helical" evidence="1">
    <location>
        <begin position="184"/>
        <end position="200"/>
    </location>
</feature>
<keyword evidence="3" id="KW-0378">Hydrolase</keyword>
<dbReference type="RefSeq" id="WP_152887915.1">
    <property type="nucleotide sequence ID" value="NZ_WHJC01000026.1"/>
</dbReference>
<keyword evidence="1" id="KW-1133">Transmembrane helix</keyword>
<evidence type="ECO:0000256" key="1">
    <source>
        <dbReference type="SAM" id="Phobius"/>
    </source>
</evidence>
<sequence>MNFFYKFNIFKRLEYGNLSIGKISILGSILIIITNDLLYPFLTKITAHIVFKIMPPISYTIHNFFVFIIKFICAIVSLILIYYLIKFYNSLNSNKTTYTTIPSSNIFSSDLYYCTLLVIGFRLFYTGSISHITNLIPLPKFIEEGFRIMSTDYIYLFLSVCIFAPFIEEFMYRGIILNGFFKKYTPNISIILSSLIFAIVHFNIPQGINAFLLGLILGYVYLKTHSIYICIFMHFINNLCAQFIGLNNSSFSIIIFQSLLFTLLGISMILNCFSNLKLKYRT</sequence>
<reference evidence="3 4" key="1">
    <citation type="submission" date="2019-10" db="EMBL/GenBank/DDBJ databases">
        <title>The Genome Sequence of Clostridium tarantellae Isolated from Fish Brain.</title>
        <authorList>
            <person name="Bano L."/>
            <person name="Kiel M."/>
            <person name="Sales G."/>
            <person name="Doxey A.C."/>
            <person name="Mansfield M.J."/>
            <person name="Schiavone M."/>
            <person name="Rossetto O."/>
            <person name="Pirazzini M."/>
            <person name="Dobrindt U."/>
            <person name="Montecucco C."/>
        </authorList>
    </citation>
    <scope>NUCLEOTIDE SEQUENCE [LARGE SCALE GENOMIC DNA]</scope>
    <source>
        <strain evidence="3 4">DSM 3997</strain>
    </source>
</reference>
<name>A0A6I1ML98_9CLOT</name>
<dbReference type="Proteomes" id="UP000430345">
    <property type="component" value="Unassembled WGS sequence"/>
</dbReference>
<evidence type="ECO:0000313" key="4">
    <source>
        <dbReference type="Proteomes" id="UP000430345"/>
    </source>
</evidence>
<dbReference type="Pfam" id="PF02517">
    <property type="entry name" value="Rce1-like"/>
    <property type="match status" value="1"/>
</dbReference>
<dbReference type="OrthoDB" id="4177129at2"/>
<feature type="transmembrane region" description="Helical" evidence="1">
    <location>
        <begin position="153"/>
        <end position="172"/>
    </location>
</feature>
<gene>
    <name evidence="3" type="ORF">GBZ86_03845</name>
</gene>
<proteinExistence type="predicted"/>
<dbReference type="PANTHER" id="PTHR43592:SF15">
    <property type="entry name" value="CAAX AMINO TERMINAL PROTEASE FAMILY PROTEIN"/>
    <property type="match status" value="1"/>
</dbReference>
<feature type="transmembrane region" description="Helical" evidence="1">
    <location>
        <begin position="251"/>
        <end position="273"/>
    </location>
</feature>